<protein>
    <submittedName>
        <fullName evidence="1">Uncharacterized protein</fullName>
    </submittedName>
</protein>
<dbReference type="EMBL" id="OV651816">
    <property type="protein sequence ID" value="CAH1110131.1"/>
    <property type="molecule type" value="Genomic_DNA"/>
</dbReference>
<dbReference type="OrthoDB" id="6780039at2759"/>
<organism evidence="1 2">
    <name type="scientific">Psylliodes chrysocephalus</name>
    <dbReference type="NCBI Taxonomy" id="3402493"/>
    <lineage>
        <taxon>Eukaryota</taxon>
        <taxon>Metazoa</taxon>
        <taxon>Ecdysozoa</taxon>
        <taxon>Arthropoda</taxon>
        <taxon>Hexapoda</taxon>
        <taxon>Insecta</taxon>
        <taxon>Pterygota</taxon>
        <taxon>Neoptera</taxon>
        <taxon>Endopterygota</taxon>
        <taxon>Coleoptera</taxon>
        <taxon>Polyphaga</taxon>
        <taxon>Cucujiformia</taxon>
        <taxon>Chrysomeloidea</taxon>
        <taxon>Chrysomelidae</taxon>
        <taxon>Galerucinae</taxon>
        <taxon>Alticini</taxon>
        <taxon>Psylliodes</taxon>
    </lineage>
</organism>
<evidence type="ECO:0000313" key="1">
    <source>
        <dbReference type="EMBL" id="CAH1110131.1"/>
    </source>
</evidence>
<sequence length="113" mass="12412">MEIMESISERGQKLLIVEQLILVALTPDNKEILCIKPPKGKTLGATYSPKSLDHLPVAKENILFLYAISGCDTTSAFYGKGKTKLAEILKKSTELEDAGNCLNNLLLIYTTLL</sequence>
<proteinExistence type="predicted"/>
<dbReference type="Proteomes" id="UP001153636">
    <property type="component" value="Chromosome 4"/>
</dbReference>
<name>A0A9P0CXF8_9CUCU</name>
<keyword evidence="2" id="KW-1185">Reference proteome</keyword>
<gene>
    <name evidence="1" type="ORF">PSYICH_LOCUS10550</name>
</gene>
<reference evidence="1" key="1">
    <citation type="submission" date="2022-01" db="EMBL/GenBank/DDBJ databases">
        <authorList>
            <person name="King R."/>
        </authorList>
    </citation>
    <scope>NUCLEOTIDE SEQUENCE</scope>
</reference>
<accession>A0A9P0CXF8</accession>
<evidence type="ECO:0000313" key="2">
    <source>
        <dbReference type="Proteomes" id="UP001153636"/>
    </source>
</evidence>
<dbReference type="AlphaFoldDB" id="A0A9P0CXF8"/>